<comment type="caution">
    <text evidence="4">The sequence shown here is derived from an EMBL/GenBank/DDBJ whole genome shotgun (WGS) entry which is preliminary data.</text>
</comment>
<dbReference type="PANTHER" id="PTHR23315">
    <property type="entry name" value="U BOX DOMAIN-CONTAINING"/>
    <property type="match status" value="1"/>
</dbReference>
<accession>A0ABU6QNV7</accession>
<proteinExistence type="predicted"/>
<keyword evidence="1" id="KW-0677">Repeat</keyword>
<evidence type="ECO:0000313" key="4">
    <source>
        <dbReference type="EMBL" id="MED6113687.1"/>
    </source>
</evidence>
<keyword evidence="2" id="KW-0833">Ubl conjugation pathway</keyword>
<name>A0ABU6QNV7_9FABA</name>
<protein>
    <recommendedName>
        <fullName evidence="6">RING-type E3 ubiquitin transferase</fullName>
    </recommendedName>
</protein>
<evidence type="ECO:0000256" key="2">
    <source>
        <dbReference type="ARBA" id="ARBA00022786"/>
    </source>
</evidence>
<dbReference type="Proteomes" id="UP001341840">
    <property type="component" value="Unassembled WGS sequence"/>
</dbReference>
<dbReference type="EMBL" id="JASCZI010000880">
    <property type="protein sequence ID" value="MED6113687.1"/>
    <property type="molecule type" value="Genomic_DNA"/>
</dbReference>
<dbReference type="InterPro" id="IPR016024">
    <property type="entry name" value="ARM-type_fold"/>
</dbReference>
<dbReference type="InterPro" id="IPR011989">
    <property type="entry name" value="ARM-like"/>
</dbReference>
<dbReference type="PANTHER" id="PTHR23315:SF224">
    <property type="entry name" value="U-BOX DOMAIN-CONTAINING PROTEIN 1"/>
    <property type="match status" value="1"/>
</dbReference>
<organism evidence="4 5">
    <name type="scientific">Stylosanthes scabra</name>
    <dbReference type="NCBI Taxonomy" id="79078"/>
    <lineage>
        <taxon>Eukaryota</taxon>
        <taxon>Viridiplantae</taxon>
        <taxon>Streptophyta</taxon>
        <taxon>Embryophyta</taxon>
        <taxon>Tracheophyta</taxon>
        <taxon>Spermatophyta</taxon>
        <taxon>Magnoliopsida</taxon>
        <taxon>eudicotyledons</taxon>
        <taxon>Gunneridae</taxon>
        <taxon>Pentapetalae</taxon>
        <taxon>rosids</taxon>
        <taxon>fabids</taxon>
        <taxon>Fabales</taxon>
        <taxon>Fabaceae</taxon>
        <taxon>Papilionoideae</taxon>
        <taxon>50 kb inversion clade</taxon>
        <taxon>dalbergioids sensu lato</taxon>
        <taxon>Dalbergieae</taxon>
        <taxon>Pterocarpus clade</taxon>
        <taxon>Stylosanthes</taxon>
    </lineage>
</organism>
<dbReference type="SUPFAM" id="SSF57850">
    <property type="entry name" value="RING/U-box"/>
    <property type="match status" value="1"/>
</dbReference>
<sequence>MLILPEYVKVVTLRNKKHAGEDMKFWDGGNEGYNEESKKESSSYLYNKVNDSSSSSQSMSMIATNVPNEFRYPISLDLMRDPRLIHTALIPNYALKSLVQQWCHDNNVPVNEPNSSVSEEKSNKRNSNEGAIDHNSANKAAADAVKMTAAFLVGKLATGSAETQRQAAYELRLLAKTGMDNLRIISEVGAIPFLVTLLGSHDPRIQEHAVT</sequence>
<dbReference type="SUPFAM" id="SSF48371">
    <property type="entry name" value="ARM repeat"/>
    <property type="match status" value="1"/>
</dbReference>
<reference evidence="4 5" key="1">
    <citation type="journal article" date="2023" name="Plants (Basel)">
        <title>Bridging the Gap: Combining Genomics and Transcriptomics Approaches to Understand Stylosanthes scabra, an Orphan Legume from the Brazilian Caatinga.</title>
        <authorList>
            <person name="Ferreira-Neto J.R.C."/>
            <person name="da Silva M.D."/>
            <person name="Binneck E."/>
            <person name="de Melo N.F."/>
            <person name="da Silva R.H."/>
            <person name="de Melo A.L.T.M."/>
            <person name="Pandolfi V."/>
            <person name="Bustamante F.O."/>
            <person name="Brasileiro-Vidal A.C."/>
            <person name="Benko-Iseppon A.M."/>
        </authorList>
    </citation>
    <scope>NUCLEOTIDE SEQUENCE [LARGE SCALE GENOMIC DNA]</scope>
    <source>
        <tissue evidence="4">Leaves</tissue>
    </source>
</reference>
<dbReference type="Pfam" id="PF00514">
    <property type="entry name" value="Arm"/>
    <property type="match status" value="1"/>
</dbReference>
<gene>
    <name evidence="4" type="ORF">PIB30_073120</name>
</gene>
<dbReference type="InterPro" id="IPR000225">
    <property type="entry name" value="Armadillo"/>
</dbReference>
<evidence type="ECO:0000256" key="1">
    <source>
        <dbReference type="ARBA" id="ARBA00022737"/>
    </source>
</evidence>
<feature type="non-terminal residue" evidence="4">
    <location>
        <position position="211"/>
    </location>
</feature>
<feature type="compositionally biased region" description="Basic and acidic residues" evidence="3">
    <location>
        <begin position="118"/>
        <end position="127"/>
    </location>
</feature>
<evidence type="ECO:0000313" key="5">
    <source>
        <dbReference type="Proteomes" id="UP001341840"/>
    </source>
</evidence>
<evidence type="ECO:0000256" key="3">
    <source>
        <dbReference type="SAM" id="MobiDB-lite"/>
    </source>
</evidence>
<keyword evidence="5" id="KW-1185">Reference proteome</keyword>
<evidence type="ECO:0008006" key="6">
    <source>
        <dbReference type="Google" id="ProtNLM"/>
    </source>
</evidence>
<feature type="region of interest" description="Disordered" evidence="3">
    <location>
        <begin position="110"/>
        <end position="135"/>
    </location>
</feature>
<dbReference type="Gene3D" id="1.25.10.10">
    <property type="entry name" value="Leucine-rich Repeat Variant"/>
    <property type="match status" value="1"/>
</dbReference>